<dbReference type="AlphaFoldDB" id="A0A0M0ELS5"/>
<dbReference type="OrthoDB" id="9793626at2"/>
<dbReference type="PANTHER" id="PTHR43333:SF1">
    <property type="entry name" value="D-ISOMER SPECIFIC 2-HYDROXYACID DEHYDROGENASE NAD-BINDING DOMAIN-CONTAINING PROTEIN"/>
    <property type="match status" value="1"/>
</dbReference>
<dbReference type="PROSITE" id="PS00671">
    <property type="entry name" value="D_2_HYDROXYACID_DH_3"/>
    <property type="match status" value="1"/>
</dbReference>
<dbReference type="SUPFAM" id="SSF51735">
    <property type="entry name" value="NAD(P)-binding Rossmann-fold domains"/>
    <property type="match status" value="1"/>
</dbReference>
<sequence length="322" mass="35565">MSQIQSPNQTIYVAHEYYDIRAELEKRPGSPPCVQVRTFAQLEQIIPQAEILVISMLWRDSLLERAPRLKLIQSISSGVEQFDLEQIRARDIHLCNARGANAAVVAEHALALMLSLSRRLYEARDNQHRAHWSGTGMDDRPRLQELTGKTVLIIGMGTIGDRLARICLALGMQVRGMRHSSRPLDVPGVTQVMASDLHAAMGQADHIVLTCPLTPQTEGLMNQRAFAAMKRDACLINVARGRVVDESALIAALRTNAIAGAALDTYADEPLPSTSPLWQLPNLVMTSHVAGETQFYERNVVDILLDNTRALETGGPLRNQIV</sequence>
<organism evidence="6 7">
    <name type="scientific">Komagataeibacter europaeus</name>
    <name type="common">Gluconacetobacter europaeus</name>
    <dbReference type="NCBI Taxonomy" id="33995"/>
    <lineage>
        <taxon>Bacteria</taxon>
        <taxon>Pseudomonadati</taxon>
        <taxon>Pseudomonadota</taxon>
        <taxon>Alphaproteobacteria</taxon>
        <taxon>Acetobacterales</taxon>
        <taxon>Acetobacteraceae</taxon>
        <taxon>Komagataeibacter</taxon>
    </lineage>
</organism>
<dbReference type="PANTHER" id="PTHR43333">
    <property type="entry name" value="2-HACID_DH_C DOMAIN-CONTAINING PROTEIN"/>
    <property type="match status" value="1"/>
</dbReference>
<reference evidence="6" key="1">
    <citation type="submission" date="2015-08" db="EMBL/GenBank/DDBJ databases">
        <title>Draft genome sequence of Komagataeibacter europaeus CECT 8546 a cellulose producer strain from vinegar produced by the traditional method.</title>
        <authorList>
            <person name="Poehlein A."/>
            <person name="Valera M.J."/>
            <person name="Haack F.S."/>
            <person name="Mas A."/>
            <person name="Daniel R."/>
            <person name="Streit W.R."/>
            <person name="Mateo E."/>
        </authorList>
    </citation>
    <scope>NUCLEOTIDE SEQUENCE [LARGE SCALE GENOMIC DNA]</scope>
    <source>
        <strain evidence="6">CECT 8546</strain>
    </source>
</reference>
<dbReference type="GO" id="GO:0051287">
    <property type="term" value="F:NAD binding"/>
    <property type="evidence" value="ECO:0007669"/>
    <property type="project" value="InterPro"/>
</dbReference>
<dbReference type="STRING" id="33995.KOEU_01800"/>
<dbReference type="CDD" id="cd05300">
    <property type="entry name" value="2-Hacid_dh_1"/>
    <property type="match status" value="1"/>
</dbReference>
<dbReference type="EC" id="1.1.1.29" evidence="6"/>
<dbReference type="InterPro" id="IPR006140">
    <property type="entry name" value="D-isomer_DH_NAD-bd"/>
</dbReference>
<proteinExistence type="inferred from homology"/>
<dbReference type="InterPro" id="IPR006139">
    <property type="entry name" value="D-isomer_2_OHA_DH_cat_dom"/>
</dbReference>
<evidence type="ECO:0000256" key="2">
    <source>
        <dbReference type="ARBA" id="ARBA00023027"/>
    </source>
</evidence>
<evidence type="ECO:0000313" key="6">
    <source>
        <dbReference type="EMBL" id="KON66207.1"/>
    </source>
</evidence>
<name>A0A0M0ELS5_KOMEU</name>
<dbReference type="InterPro" id="IPR036291">
    <property type="entry name" value="NAD(P)-bd_dom_sf"/>
</dbReference>
<evidence type="ECO:0000259" key="5">
    <source>
        <dbReference type="Pfam" id="PF02826"/>
    </source>
</evidence>
<evidence type="ECO:0000313" key="7">
    <source>
        <dbReference type="Proteomes" id="UP000037566"/>
    </source>
</evidence>
<dbReference type="InterPro" id="IPR029753">
    <property type="entry name" value="D-isomer_DH_CS"/>
</dbReference>
<dbReference type="RefSeq" id="WP_010506889.1">
    <property type="nucleotide sequence ID" value="NZ_LHUQ01000001.1"/>
</dbReference>
<keyword evidence="2" id="KW-0520">NAD</keyword>
<gene>
    <name evidence="6" type="primary">hprA1</name>
    <name evidence="6" type="ORF">KOEU_01800</name>
</gene>
<protein>
    <submittedName>
        <fullName evidence="6">Glycerate dehydrogenase</fullName>
        <ecNumber evidence="6">1.1.1.29</ecNumber>
    </submittedName>
</protein>
<dbReference type="SUPFAM" id="SSF52283">
    <property type="entry name" value="Formate/glycerate dehydrogenase catalytic domain-like"/>
    <property type="match status" value="1"/>
</dbReference>
<comment type="caution">
    <text evidence="6">The sequence shown here is derived from an EMBL/GenBank/DDBJ whole genome shotgun (WGS) entry which is preliminary data.</text>
</comment>
<dbReference type="GO" id="GO:0008465">
    <property type="term" value="F:hydroxypyruvate reductase (NADH) activity"/>
    <property type="evidence" value="ECO:0007669"/>
    <property type="project" value="UniProtKB-EC"/>
</dbReference>
<dbReference type="Proteomes" id="UP000037566">
    <property type="component" value="Unassembled WGS sequence"/>
</dbReference>
<evidence type="ECO:0000256" key="1">
    <source>
        <dbReference type="ARBA" id="ARBA00023002"/>
    </source>
</evidence>
<feature type="domain" description="D-isomer specific 2-hydroxyacid dehydrogenase NAD-binding" evidence="5">
    <location>
        <begin position="110"/>
        <end position="290"/>
    </location>
</feature>
<dbReference type="Pfam" id="PF00389">
    <property type="entry name" value="2-Hacid_dh"/>
    <property type="match status" value="1"/>
</dbReference>
<dbReference type="Gene3D" id="3.40.50.720">
    <property type="entry name" value="NAD(P)-binding Rossmann-like Domain"/>
    <property type="match status" value="2"/>
</dbReference>
<dbReference type="Pfam" id="PF02826">
    <property type="entry name" value="2-Hacid_dh_C"/>
    <property type="match status" value="1"/>
</dbReference>
<dbReference type="PATRIC" id="fig|33995.3.peg.196"/>
<evidence type="ECO:0000256" key="3">
    <source>
        <dbReference type="RuleBase" id="RU003719"/>
    </source>
</evidence>
<accession>A0A0M0ELS5</accession>
<evidence type="ECO:0000259" key="4">
    <source>
        <dbReference type="Pfam" id="PF00389"/>
    </source>
</evidence>
<keyword evidence="7" id="KW-1185">Reference proteome</keyword>
<comment type="similarity">
    <text evidence="3">Belongs to the D-isomer specific 2-hydroxyacid dehydrogenase family.</text>
</comment>
<feature type="domain" description="D-isomer specific 2-hydroxyacid dehydrogenase catalytic" evidence="4">
    <location>
        <begin position="41"/>
        <end position="321"/>
    </location>
</feature>
<dbReference type="EMBL" id="LHUQ01000001">
    <property type="protein sequence ID" value="KON66207.1"/>
    <property type="molecule type" value="Genomic_DNA"/>
</dbReference>
<keyword evidence="1 3" id="KW-0560">Oxidoreductase</keyword>